<keyword evidence="1" id="KW-0732">Signal</keyword>
<feature type="chain" id="PRO_5014856880" evidence="1">
    <location>
        <begin position="29"/>
        <end position="92"/>
    </location>
</feature>
<evidence type="ECO:0000256" key="1">
    <source>
        <dbReference type="SAM" id="SignalP"/>
    </source>
</evidence>
<sequence>MLPFGRSTLLTSCELGALLQLLDGVARGCNSCCCCCVCGNNCLLSSREVPPPPDAGAETATVTTEADEATVLDGIVIVFTCGAATVCTLGCL</sequence>
<dbReference type="EMBL" id="GGFL01009192">
    <property type="protein sequence ID" value="MBW73370.1"/>
    <property type="molecule type" value="Transcribed_RNA"/>
</dbReference>
<feature type="signal peptide" evidence="1">
    <location>
        <begin position="1"/>
        <end position="28"/>
    </location>
</feature>
<dbReference type="AlphaFoldDB" id="A0A2M4D722"/>
<accession>A0A2M4D722</accession>
<proteinExistence type="predicted"/>
<evidence type="ECO:0000313" key="2">
    <source>
        <dbReference type="EMBL" id="MBW73370.1"/>
    </source>
</evidence>
<protein>
    <submittedName>
        <fullName evidence="2">Putative secreted protein</fullName>
    </submittedName>
</protein>
<name>A0A2M4D722_ANODA</name>
<organism evidence="2">
    <name type="scientific">Anopheles darlingi</name>
    <name type="common">Mosquito</name>
    <dbReference type="NCBI Taxonomy" id="43151"/>
    <lineage>
        <taxon>Eukaryota</taxon>
        <taxon>Metazoa</taxon>
        <taxon>Ecdysozoa</taxon>
        <taxon>Arthropoda</taxon>
        <taxon>Hexapoda</taxon>
        <taxon>Insecta</taxon>
        <taxon>Pterygota</taxon>
        <taxon>Neoptera</taxon>
        <taxon>Endopterygota</taxon>
        <taxon>Diptera</taxon>
        <taxon>Nematocera</taxon>
        <taxon>Culicoidea</taxon>
        <taxon>Culicidae</taxon>
        <taxon>Anophelinae</taxon>
        <taxon>Anopheles</taxon>
    </lineage>
</organism>
<reference evidence="2" key="1">
    <citation type="submission" date="2018-01" db="EMBL/GenBank/DDBJ databases">
        <title>An insight into the sialome of Amazonian anophelines.</title>
        <authorList>
            <person name="Ribeiro J.M."/>
            <person name="Scarpassa V."/>
            <person name="Calvo E."/>
        </authorList>
    </citation>
    <scope>NUCLEOTIDE SEQUENCE</scope>
</reference>